<evidence type="ECO:0000256" key="1">
    <source>
        <dbReference type="SAM" id="MobiDB-lite"/>
    </source>
</evidence>
<feature type="compositionally biased region" description="Basic and acidic residues" evidence="1">
    <location>
        <begin position="231"/>
        <end position="242"/>
    </location>
</feature>
<accession>A0AAJ0DM56</accession>
<feature type="region of interest" description="Disordered" evidence="1">
    <location>
        <begin position="231"/>
        <end position="508"/>
    </location>
</feature>
<feature type="compositionally biased region" description="Basic and acidic residues" evidence="1">
    <location>
        <begin position="282"/>
        <end position="292"/>
    </location>
</feature>
<feature type="compositionally biased region" description="Basic and acidic residues" evidence="1">
    <location>
        <begin position="611"/>
        <end position="622"/>
    </location>
</feature>
<dbReference type="EMBL" id="JAWDJX010000018">
    <property type="protein sequence ID" value="KAK3052892.1"/>
    <property type="molecule type" value="Genomic_DNA"/>
</dbReference>
<feature type="region of interest" description="Disordered" evidence="1">
    <location>
        <begin position="1"/>
        <end position="62"/>
    </location>
</feature>
<proteinExistence type="predicted"/>
<comment type="caution">
    <text evidence="2">The sequence shown here is derived from an EMBL/GenBank/DDBJ whole genome shotgun (WGS) entry which is preliminary data.</text>
</comment>
<feature type="compositionally biased region" description="Basic and acidic residues" evidence="1">
    <location>
        <begin position="316"/>
        <end position="326"/>
    </location>
</feature>
<dbReference type="Proteomes" id="UP001271007">
    <property type="component" value="Unassembled WGS sequence"/>
</dbReference>
<evidence type="ECO:0000313" key="3">
    <source>
        <dbReference type="Proteomes" id="UP001271007"/>
    </source>
</evidence>
<sequence>MSGSGPSPAAIDATRQRSASLQRGGVKGIMQGRDSKELPNLPGTDNGGSQRPPSDYGRPRSSREAQILQIVDPQYPYPVDRAYQEFLETPDEHGIARFDRFDIPELTGYFPTDTPEPLRPIEDQAFFDEMQECYADIIAIEKAVERTAERARKFGNDMFRKEYADRLATSAVAAICIKDDLEDHRLAEKYRVEGVDIRSSKSEPKDADPMSLDNLRTESCIMSGDRLSRKDIAKGKLKERGRSTSRSSQARVLDERLGADSAIEQADLAAERQPRSFSGRSSQEKHLEERLAADLAADQAERTAGRPRRSSSGRSSQERQLEERLAVDMAADRAAGVPYEWEPPWNLPFKRKPNAEIVRKPVPGEQRVRSDGDAPQNSDAVERKRPLPARYNANRPMSSPVTRPVISTVPKPMPSIQIPKRKPVPPRKDELQTPQTPEAQTPISSLQRSPARRLTNQDRPCLYEGGSGRPRSSTGAPPLPPRPHDPPEPETRVPFQGGDTPEPSMHLPSMENSIELNMANIQTVRRRPNLSAAMWRSDARPGSTHGSISNSDAVVSRRSSLYGSRSNIAAGDARPGSAQISLSDIVHGEGHLRDSVDVAWFDAGQGQTPSRRVDLRGGDPSHESTPNLSPEEQRTVNRATIMRLLARNSTSLASLTKDLCEMEQHMPPEDFEGVVAAERALRELQEHLQEKLALLND</sequence>
<name>A0AAJ0DM56_9PEZI</name>
<gene>
    <name evidence="2" type="ORF">LTR09_005956</name>
</gene>
<keyword evidence="3" id="KW-1185">Reference proteome</keyword>
<reference evidence="2" key="1">
    <citation type="submission" date="2023-04" db="EMBL/GenBank/DDBJ databases">
        <title>Black Yeasts Isolated from many extreme environments.</title>
        <authorList>
            <person name="Coleine C."/>
            <person name="Stajich J.E."/>
            <person name="Selbmann L."/>
        </authorList>
    </citation>
    <scope>NUCLEOTIDE SEQUENCE</scope>
    <source>
        <strain evidence="2">CCFEE 5312</strain>
    </source>
</reference>
<feature type="region of interest" description="Disordered" evidence="1">
    <location>
        <begin position="196"/>
        <end position="219"/>
    </location>
</feature>
<feature type="compositionally biased region" description="Polar residues" evidence="1">
    <location>
        <begin position="432"/>
        <end position="448"/>
    </location>
</feature>
<feature type="region of interest" description="Disordered" evidence="1">
    <location>
        <begin position="607"/>
        <end position="633"/>
    </location>
</feature>
<protein>
    <submittedName>
        <fullName evidence="2">Uncharacterized protein</fullName>
    </submittedName>
</protein>
<feature type="compositionally biased region" description="Basic and acidic residues" evidence="1">
    <location>
        <begin position="482"/>
        <end position="491"/>
    </location>
</feature>
<dbReference type="AlphaFoldDB" id="A0AAJ0DM56"/>
<feature type="compositionally biased region" description="Basic and acidic residues" evidence="1">
    <location>
        <begin position="196"/>
        <end position="208"/>
    </location>
</feature>
<evidence type="ECO:0000313" key="2">
    <source>
        <dbReference type="EMBL" id="KAK3052892.1"/>
    </source>
</evidence>
<organism evidence="2 3">
    <name type="scientific">Extremus antarcticus</name>
    <dbReference type="NCBI Taxonomy" id="702011"/>
    <lineage>
        <taxon>Eukaryota</taxon>
        <taxon>Fungi</taxon>
        <taxon>Dikarya</taxon>
        <taxon>Ascomycota</taxon>
        <taxon>Pezizomycotina</taxon>
        <taxon>Dothideomycetes</taxon>
        <taxon>Dothideomycetidae</taxon>
        <taxon>Mycosphaerellales</taxon>
        <taxon>Extremaceae</taxon>
        <taxon>Extremus</taxon>
    </lineage>
</organism>